<feature type="compositionally biased region" description="Polar residues" evidence="5">
    <location>
        <begin position="50"/>
        <end position="79"/>
    </location>
</feature>
<feature type="region of interest" description="Disordered" evidence="5">
    <location>
        <begin position="141"/>
        <end position="241"/>
    </location>
</feature>
<sequence length="796" mass="87925">MPVQKTHLAKARSLRAATGQPRQHSCLSLHHNSAMNWDQQAFSFGDPNAQHPTPIQTPTSGQFPTNPTIQTPKDNSSFENRGGWTPTYAEEYSVFNATPGRLTSSHHHFAEASPNSSVDSTQKFQFTGSSAVELTSDVHQFSPHTNFPKPSVDPSNQFVSSPGLYPTTQGRLDDNINIHVTPKKQKKRLEGAYSAQTATPPATKSKGSRRLAPKLPSDTMQNDSQDNQFGAAETPTHQQRHMHFTSSSADFYYPISASATAPVFTNAKPFWDPDASMGGMHLDFNTEDHSIFNMGSLKMDNSFDWVGNNQIFQESLIAQTPSLDRKNTNEQTTIKRPRSLAPKLPKSAPELLPSTMAPFDFNSVSVSDDPFSQTLAGVDPGLLLTRNHLIPMPSEFSDVSLPPTRPATSHVDQFQPYQHQLRELRRDQEELRRSRSSRENSRTRRGERGIASSPVKGSARPGLQQSISDIRGKRSQGKKFTGHSQTSQLSSQEHILSRTSSGRISPRKPQRPSNLMSIPEMERPIARTEVKFTIDANGRARTETVLVEGDPRTSQGGPSRSISRDSFQFDEFSSDDEPLLIPSRNASYCLPQAKSSKMGSFDTSRGRHRQRRSSSGYSQSESSSQRSLSRNSFGSDAETVMEEDDGSGDAAQALRKVVESRKKGQMKLRNPQHHRYADSTPRGKSQYSGYTSTNLSPTTTTDPDGGATPSSTKSGTTRCTCGNSNNVGFMILCESCDNWLHADCVGIDRKRLPPVYVCAFCAQTPNLRGGRIREPTKQVVRIASSPLAHKSYKSFR</sequence>
<feature type="compositionally biased region" description="Basic and acidic residues" evidence="5">
    <location>
        <begin position="420"/>
        <end position="448"/>
    </location>
</feature>
<dbReference type="SMART" id="SM00249">
    <property type="entry name" value="PHD"/>
    <property type="match status" value="1"/>
</dbReference>
<dbReference type="InterPro" id="IPR019786">
    <property type="entry name" value="Zinc_finger_PHD-type_CS"/>
</dbReference>
<dbReference type="GO" id="GO:0006355">
    <property type="term" value="P:regulation of DNA-templated transcription"/>
    <property type="evidence" value="ECO:0007669"/>
    <property type="project" value="TreeGrafter"/>
</dbReference>
<evidence type="ECO:0000256" key="3">
    <source>
        <dbReference type="ARBA" id="ARBA00022833"/>
    </source>
</evidence>
<evidence type="ECO:0000256" key="5">
    <source>
        <dbReference type="SAM" id="MobiDB-lite"/>
    </source>
</evidence>
<dbReference type="GO" id="GO:0034967">
    <property type="term" value="C:Set3 complex"/>
    <property type="evidence" value="ECO:0007669"/>
    <property type="project" value="TreeGrafter"/>
</dbReference>
<feature type="compositionally biased region" description="Polar residues" evidence="5">
    <location>
        <begin position="593"/>
        <end position="603"/>
    </location>
</feature>
<feature type="compositionally biased region" description="Low complexity" evidence="5">
    <location>
        <begin position="691"/>
        <end position="709"/>
    </location>
</feature>
<feature type="compositionally biased region" description="Polar residues" evidence="5">
    <location>
        <begin position="406"/>
        <end position="418"/>
    </location>
</feature>
<keyword evidence="4" id="KW-0156">Chromatin regulator</keyword>
<feature type="compositionally biased region" description="Basic residues" evidence="5">
    <location>
        <begin position="663"/>
        <end position="674"/>
    </location>
</feature>
<dbReference type="SUPFAM" id="SSF57903">
    <property type="entry name" value="FYVE/PHD zinc finger"/>
    <property type="match status" value="1"/>
</dbReference>
<dbReference type="Proteomes" id="UP001285354">
    <property type="component" value="Unassembled WGS sequence"/>
</dbReference>
<feature type="compositionally biased region" description="Polar residues" evidence="5">
    <location>
        <begin position="482"/>
        <end position="503"/>
    </location>
</feature>
<keyword evidence="3" id="KW-0862">Zinc</keyword>
<keyword evidence="1" id="KW-0479">Metal-binding</keyword>
<keyword evidence="8" id="KW-1185">Reference proteome</keyword>
<dbReference type="InterPro" id="IPR013083">
    <property type="entry name" value="Znf_RING/FYVE/PHD"/>
</dbReference>
<reference evidence="7" key="1">
    <citation type="submission" date="2023-06" db="EMBL/GenBank/DDBJ databases">
        <title>Draft genome of Marssonina rosae.</title>
        <authorList>
            <person name="Cheng Q."/>
        </authorList>
    </citation>
    <scope>NUCLEOTIDE SEQUENCE</scope>
    <source>
        <strain evidence="7">R4</strain>
    </source>
</reference>
<dbReference type="EMBL" id="JAUBYV010000001">
    <property type="protein sequence ID" value="KAK2630251.1"/>
    <property type="molecule type" value="Genomic_DNA"/>
</dbReference>
<feature type="region of interest" description="Disordered" evidence="5">
    <location>
        <begin position="395"/>
        <end position="522"/>
    </location>
</feature>
<dbReference type="GO" id="GO:0070210">
    <property type="term" value="C:Rpd3L-Expanded complex"/>
    <property type="evidence" value="ECO:0007669"/>
    <property type="project" value="TreeGrafter"/>
</dbReference>
<feature type="compositionally biased region" description="Low complexity" evidence="5">
    <location>
        <begin position="613"/>
        <end position="635"/>
    </location>
</feature>
<comment type="caution">
    <text evidence="7">The sequence shown here is derived from an EMBL/GenBank/DDBJ whole genome shotgun (WGS) entry which is preliminary data.</text>
</comment>
<dbReference type="Gene3D" id="3.30.40.10">
    <property type="entry name" value="Zinc/RING finger domain, C3HC4 (zinc finger)"/>
    <property type="match status" value="1"/>
</dbReference>
<evidence type="ECO:0000256" key="2">
    <source>
        <dbReference type="ARBA" id="ARBA00022771"/>
    </source>
</evidence>
<evidence type="ECO:0000313" key="7">
    <source>
        <dbReference type="EMBL" id="KAK2630251.1"/>
    </source>
</evidence>
<dbReference type="PANTHER" id="PTHR46462">
    <property type="entry name" value="UPSET, ISOFORM A"/>
    <property type="match status" value="1"/>
</dbReference>
<dbReference type="AlphaFoldDB" id="A0AAD9T6U1"/>
<evidence type="ECO:0000256" key="4">
    <source>
        <dbReference type="ARBA" id="ARBA00022853"/>
    </source>
</evidence>
<feature type="region of interest" description="Disordered" evidence="5">
    <location>
        <begin position="542"/>
        <end position="565"/>
    </location>
</feature>
<keyword evidence="2" id="KW-0863">Zinc-finger</keyword>
<dbReference type="InterPro" id="IPR011011">
    <property type="entry name" value="Znf_FYVE_PHD"/>
</dbReference>
<evidence type="ECO:0000256" key="1">
    <source>
        <dbReference type="ARBA" id="ARBA00022723"/>
    </source>
</evidence>
<organism evidence="7 8">
    <name type="scientific">Diplocarpon rosae</name>
    <dbReference type="NCBI Taxonomy" id="946125"/>
    <lineage>
        <taxon>Eukaryota</taxon>
        <taxon>Fungi</taxon>
        <taxon>Dikarya</taxon>
        <taxon>Ascomycota</taxon>
        <taxon>Pezizomycotina</taxon>
        <taxon>Leotiomycetes</taxon>
        <taxon>Helotiales</taxon>
        <taxon>Drepanopezizaceae</taxon>
        <taxon>Diplocarpon</taxon>
    </lineage>
</organism>
<dbReference type="GO" id="GO:0008270">
    <property type="term" value="F:zinc ion binding"/>
    <property type="evidence" value="ECO:0007669"/>
    <property type="project" value="UniProtKB-KW"/>
</dbReference>
<protein>
    <recommendedName>
        <fullName evidence="6">Zinc finger PHD-type domain-containing protein</fullName>
    </recommendedName>
</protein>
<dbReference type="PROSITE" id="PS01359">
    <property type="entry name" value="ZF_PHD_1"/>
    <property type="match status" value="1"/>
</dbReference>
<feature type="compositionally biased region" description="Polar residues" evidence="5">
    <location>
        <begin position="552"/>
        <end position="561"/>
    </location>
</feature>
<dbReference type="InterPro" id="IPR001965">
    <property type="entry name" value="Znf_PHD"/>
</dbReference>
<feature type="region of interest" description="Disordered" evidence="5">
    <location>
        <begin position="325"/>
        <end position="345"/>
    </location>
</feature>
<evidence type="ECO:0000313" key="8">
    <source>
        <dbReference type="Proteomes" id="UP001285354"/>
    </source>
</evidence>
<gene>
    <name evidence="7" type="ORF">QTJ16_001071</name>
</gene>
<feature type="compositionally biased region" description="Polar residues" evidence="5">
    <location>
        <begin position="153"/>
        <end position="170"/>
    </location>
</feature>
<evidence type="ECO:0000259" key="6">
    <source>
        <dbReference type="SMART" id="SM00249"/>
    </source>
</evidence>
<dbReference type="PANTHER" id="PTHR46462:SF3">
    <property type="entry name" value="UPSET, ISOFORM A"/>
    <property type="match status" value="1"/>
</dbReference>
<feature type="region of interest" description="Disordered" evidence="5">
    <location>
        <begin position="45"/>
        <end position="83"/>
    </location>
</feature>
<dbReference type="Pfam" id="PF20826">
    <property type="entry name" value="PHD_5"/>
    <property type="match status" value="1"/>
</dbReference>
<dbReference type="GO" id="GO:0006325">
    <property type="term" value="P:chromatin organization"/>
    <property type="evidence" value="ECO:0007669"/>
    <property type="project" value="UniProtKB-KW"/>
</dbReference>
<name>A0AAD9T6U1_9HELO</name>
<feature type="domain" description="Zinc finger PHD-type" evidence="6">
    <location>
        <begin position="718"/>
        <end position="762"/>
    </location>
</feature>
<accession>A0AAD9T6U1</accession>
<feature type="region of interest" description="Disordered" evidence="5">
    <location>
        <begin position="591"/>
        <end position="717"/>
    </location>
</feature>
<feature type="compositionally biased region" description="Polar residues" evidence="5">
    <location>
        <begin position="218"/>
        <end position="228"/>
    </location>
</feature>
<proteinExistence type="predicted"/>